<evidence type="ECO:0000256" key="10">
    <source>
        <dbReference type="ARBA" id="ARBA00023224"/>
    </source>
</evidence>
<dbReference type="GO" id="GO:0006950">
    <property type="term" value="P:response to stress"/>
    <property type="evidence" value="ECO:0007669"/>
    <property type="project" value="UniProtKB-ARBA"/>
</dbReference>
<dbReference type="SMART" id="SM00149">
    <property type="entry name" value="PLCYc"/>
    <property type="match status" value="1"/>
</dbReference>
<dbReference type="InterPro" id="IPR035892">
    <property type="entry name" value="C2_domain_sf"/>
</dbReference>
<dbReference type="CDD" id="cd00275">
    <property type="entry name" value="C2_PLC_like"/>
    <property type="match status" value="1"/>
</dbReference>
<dbReference type="PROSITE" id="PS50007">
    <property type="entry name" value="PIPLC_X_DOMAIN"/>
    <property type="match status" value="1"/>
</dbReference>
<feature type="domain" description="C2" evidence="12">
    <location>
        <begin position="426"/>
        <end position="557"/>
    </location>
</feature>
<dbReference type="Pfam" id="PF00168">
    <property type="entry name" value="C2"/>
    <property type="match status" value="1"/>
</dbReference>
<dbReference type="AlphaFoldDB" id="A0A9Q1QDP7"/>
<comment type="caution">
    <text evidence="14">The sequence shown here is derived from an EMBL/GenBank/DDBJ whole genome shotgun (WGS) entry which is preliminary data.</text>
</comment>
<keyword evidence="8 11" id="KW-0443">Lipid metabolism</keyword>
<evidence type="ECO:0000313" key="15">
    <source>
        <dbReference type="Proteomes" id="UP001153076"/>
    </source>
</evidence>
<dbReference type="InterPro" id="IPR000909">
    <property type="entry name" value="PLipase_C_PInositol-sp_X_dom"/>
</dbReference>
<comment type="subcellular location">
    <subcellularLocation>
        <location evidence="3">Cell membrane</location>
        <topology evidence="3">Peripheral membrane protein</topology>
    </subcellularLocation>
</comment>
<dbReference type="SMART" id="SM00239">
    <property type="entry name" value="C2"/>
    <property type="match status" value="1"/>
</dbReference>
<dbReference type="Proteomes" id="UP001153076">
    <property type="component" value="Unassembled WGS sequence"/>
</dbReference>
<dbReference type="SUPFAM" id="SSF47473">
    <property type="entry name" value="EF-hand"/>
    <property type="match status" value="1"/>
</dbReference>
<dbReference type="Gene3D" id="2.60.40.150">
    <property type="entry name" value="C2 domain"/>
    <property type="match status" value="1"/>
</dbReference>
<dbReference type="Gene3D" id="3.20.20.190">
    <property type="entry name" value="Phosphatidylinositol (PI) phosphodiesterase"/>
    <property type="match status" value="1"/>
</dbReference>
<keyword evidence="10" id="KW-0807">Transducer</keyword>
<dbReference type="SUPFAM" id="SSF51695">
    <property type="entry name" value="PLC-like phosphodiesterases"/>
    <property type="match status" value="1"/>
</dbReference>
<dbReference type="GO" id="GO:0004435">
    <property type="term" value="F:phosphatidylinositol-4,5-bisphosphate phospholipase C activity"/>
    <property type="evidence" value="ECO:0007669"/>
    <property type="project" value="UniProtKB-EC"/>
</dbReference>
<gene>
    <name evidence="14" type="ORF">Cgig2_031455</name>
</gene>
<keyword evidence="9" id="KW-0472">Membrane</keyword>
<dbReference type="SUPFAM" id="SSF49562">
    <property type="entry name" value="C2 domain (Calcium/lipid-binding domain, CaLB)"/>
    <property type="match status" value="1"/>
</dbReference>
<dbReference type="GO" id="GO:0051209">
    <property type="term" value="P:release of sequestered calcium ion into cytosol"/>
    <property type="evidence" value="ECO:0007669"/>
    <property type="project" value="TreeGrafter"/>
</dbReference>
<dbReference type="PROSITE" id="PS50004">
    <property type="entry name" value="C2"/>
    <property type="match status" value="1"/>
</dbReference>
<comment type="catalytic activity">
    <reaction evidence="1 11">
        <text>a 1,2-diacyl-sn-glycero-3-phospho-(1D-myo-inositol-4,5-bisphosphate) + H2O = 1D-myo-inositol 1,4,5-trisphosphate + a 1,2-diacyl-sn-glycerol + H(+)</text>
        <dbReference type="Rhea" id="RHEA:33179"/>
        <dbReference type="ChEBI" id="CHEBI:15377"/>
        <dbReference type="ChEBI" id="CHEBI:15378"/>
        <dbReference type="ChEBI" id="CHEBI:17815"/>
        <dbReference type="ChEBI" id="CHEBI:58456"/>
        <dbReference type="ChEBI" id="CHEBI:203600"/>
        <dbReference type="EC" id="3.1.4.11"/>
    </reaction>
</comment>
<dbReference type="InterPro" id="IPR017946">
    <property type="entry name" value="PLC-like_Pdiesterase_TIM-brl"/>
</dbReference>
<dbReference type="FunFam" id="2.60.40.150:FF:000060">
    <property type="entry name" value="Phosphoinositide phospholipase C"/>
    <property type="match status" value="1"/>
</dbReference>
<name>A0A9Q1QDP7_9CARY</name>
<dbReference type="CDD" id="cd08599">
    <property type="entry name" value="PI-PLCc_plant"/>
    <property type="match status" value="1"/>
</dbReference>
<keyword evidence="15" id="KW-1185">Reference proteome</keyword>
<evidence type="ECO:0000259" key="13">
    <source>
        <dbReference type="PROSITE" id="PS50008"/>
    </source>
</evidence>
<dbReference type="GO" id="GO:0005886">
    <property type="term" value="C:plasma membrane"/>
    <property type="evidence" value="ECO:0007669"/>
    <property type="project" value="UniProtKB-SubCell"/>
</dbReference>
<organism evidence="14 15">
    <name type="scientific">Carnegiea gigantea</name>
    <dbReference type="NCBI Taxonomy" id="171969"/>
    <lineage>
        <taxon>Eukaryota</taxon>
        <taxon>Viridiplantae</taxon>
        <taxon>Streptophyta</taxon>
        <taxon>Embryophyta</taxon>
        <taxon>Tracheophyta</taxon>
        <taxon>Spermatophyta</taxon>
        <taxon>Magnoliopsida</taxon>
        <taxon>eudicotyledons</taxon>
        <taxon>Gunneridae</taxon>
        <taxon>Pentapetalae</taxon>
        <taxon>Caryophyllales</taxon>
        <taxon>Cactineae</taxon>
        <taxon>Cactaceae</taxon>
        <taxon>Cactoideae</taxon>
        <taxon>Echinocereeae</taxon>
        <taxon>Carnegiea</taxon>
    </lineage>
</organism>
<evidence type="ECO:0000256" key="1">
    <source>
        <dbReference type="ARBA" id="ARBA00001195"/>
    </source>
</evidence>
<dbReference type="InterPro" id="IPR001711">
    <property type="entry name" value="PLipase_C_Pinositol-sp_Y"/>
</dbReference>
<dbReference type="GO" id="GO:0048015">
    <property type="term" value="P:phosphatidylinositol-mediated signaling"/>
    <property type="evidence" value="ECO:0007669"/>
    <property type="project" value="TreeGrafter"/>
</dbReference>
<dbReference type="Pfam" id="PF00388">
    <property type="entry name" value="PI-PLC-X"/>
    <property type="match status" value="1"/>
</dbReference>
<evidence type="ECO:0000256" key="8">
    <source>
        <dbReference type="ARBA" id="ARBA00023098"/>
    </source>
</evidence>
<dbReference type="EC" id="3.1.4.11" evidence="4 11"/>
<evidence type="ECO:0000256" key="5">
    <source>
        <dbReference type="ARBA" id="ARBA00022475"/>
    </source>
</evidence>
<comment type="cofactor">
    <cofactor evidence="2">
        <name>Ca(2+)</name>
        <dbReference type="ChEBI" id="CHEBI:29108"/>
    </cofactor>
</comment>
<dbReference type="SMART" id="SM00148">
    <property type="entry name" value="PLCXc"/>
    <property type="match status" value="1"/>
</dbReference>
<dbReference type="PRINTS" id="PR00390">
    <property type="entry name" value="PHPHLIPASEC"/>
</dbReference>
<reference evidence="14" key="1">
    <citation type="submission" date="2022-04" db="EMBL/GenBank/DDBJ databases">
        <title>Carnegiea gigantea Genome sequencing and assembly v2.</title>
        <authorList>
            <person name="Copetti D."/>
            <person name="Sanderson M.J."/>
            <person name="Burquez A."/>
            <person name="Wojciechowski M.F."/>
        </authorList>
    </citation>
    <scope>NUCLEOTIDE SEQUENCE</scope>
    <source>
        <strain evidence="14">SGP5-SGP5p</strain>
        <tissue evidence="14">Aerial part</tissue>
    </source>
</reference>
<dbReference type="InterPro" id="IPR000008">
    <property type="entry name" value="C2_dom"/>
</dbReference>
<evidence type="ECO:0000256" key="3">
    <source>
        <dbReference type="ARBA" id="ARBA00004202"/>
    </source>
</evidence>
<dbReference type="OrthoDB" id="269822at2759"/>
<evidence type="ECO:0000256" key="6">
    <source>
        <dbReference type="ARBA" id="ARBA00022801"/>
    </source>
</evidence>
<protein>
    <recommendedName>
        <fullName evidence="4 11">Phosphoinositide phospholipase C</fullName>
        <ecNumber evidence="4 11">3.1.4.11</ecNumber>
    </recommendedName>
</protein>
<dbReference type="PANTHER" id="PTHR10336">
    <property type="entry name" value="PHOSPHOINOSITIDE-SPECIFIC PHOSPHOLIPASE C FAMILY PROTEIN"/>
    <property type="match status" value="1"/>
</dbReference>
<dbReference type="GO" id="GO:0016042">
    <property type="term" value="P:lipid catabolic process"/>
    <property type="evidence" value="ECO:0007669"/>
    <property type="project" value="UniProtKB-KW"/>
</dbReference>
<keyword evidence="7 11" id="KW-0442">Lipid degradation</keyword>
<dbReference type="Gene3D" id="1.10.238.10">
    <property type="entry name" value="EF-hand"/>
    <property type="match status" value="1"/>
</dbReference>
<evidence type="ECO:0000256" key="4">
    <source>
        <dbReference type="ARBA" id="ARBA00012368"/>
    </source>
</evidence>
<dbReference type="Pfam" id="PF00387">
    <property type="entry name" value="PI-PLC-Y"/>
    <property type="match status" value="1"/>
</dbReference>
<keyword evidence="6 11" id="KW-0378">Hydrolase</keyword>
<evidence type="ECO:0000256" key="9">
    <source>
        <dbReference type="ARBA" id="ARBA00023136"/>
    </source>
</evidence>
<evidence type="ECO:0000256" key="11">
    <source>
        <dbReference type="RuleBase" id="RU361133"/>
    </source>
</evidence>
<dbReference type="FunFam" id="3.20.20.190:FF:000010">
    <property type="entry name" value="Phosphoinositide phospholipase C"/>
    <property type="match status" value="1"/>
</dbReference>
<dbReference type="PANTHER" id="PTHR10336:SF204">
    <property type="entry name" value="PHOSPHOINOSITIDE PHOSPHOLIPASE C 4-RELATED"/>
    <property type="match status" value="1"/>
</dbReference>
<dbReference type="EMBL" id="JAKOGI010000275">
    <property type="protein sequence ID" value="KAJ8437939.1"/>
    <property type="molecule type" value="Genomic_DNA"/>
</dbReference>
<evidence type="ECO:0000256" key="7">
    <source>
        <dbReference type="ARBA" id="ARBA00022963"/>
    </source>
</evidence>
<proteinExistence type="predicted"/>
<sequence length="575" mass="66408">MGSSYRVCCCFTRSFWTAELQPPDDVKELFEKYAGGAAAYMTAEQLRHFLAAEQVATTDDPPEKIVENVLKQRHHIAKFTRNTLSLDDFFHYLFSIDLNPPFQSEVHQDMTAPLSHYFIFTGHNSYLTGNQLSSDSSDIPIIAALKRGVRVIELDLWPDSSKDEIQVVHGRTLTAPVDVMTCLKSIKEYAFFSSDYPVIITLEDHLTPKLQDKAKEMITQTFDGMLYYPESDNLKEFPSPEELKRRILISTKPPKEFLEAEDPLRGKDTDHERPLQHLKFLLQNDSHEDEQDIVDPIDYDDCGDISQHFEPLTYKRLIAIHQRKKSKLEDALEIDPEKVCRVSFSEQKLEKAATSHGKDLVRFTQKNILRIYPKGTRFNSSNYNPFISWMHGAQMVAFNMQGYGRSLWQMHGMFRGNGGCGYVKKPDFLMDKNHVFDPRAQLPVKTTLKVKVYMGDGWRMDFKKTHFDKYSPPDFYTKVGIAGVPADETMHMTRVKDDQWIPIWNEEFSFPLTLPELALLKIQVYEHDNDKKDDFGGQTCLPVSELKLGTRAIPLYSYKGEIFKSVKLLMRFQFV</sequence>
<keyword evidence="5" id="KW-1003">Cell membrane</keyword>
<dbReference type="PROSITE" id="PS50008">
    <property type="entry name" value="PIPLC_Y_DOMAIN"/>
    <property type="match status" value="1"/>
</dbReference>
<dbReference type="InterPro" id="IPR011992">
    <property type="entry name" value="EF-hand-dom_pair"/>
</dbReference>
<evidence type="ECO:0000259" key="12">
    <source>
        <dbReference type="PROSITE" id="PS50004"/>
    </source>
</evidence>
<accession>A0A9Q1QDP7</accession>
<dbReference type="InterPro" id="IPR001192">
    <property type="entry name" value="PI-PLC_fam"/>
</dbReference>
<evidence type="ECO:0000256" key="2">
    <source>
        <dbReference type="ARBA" id="ARBA00001913"/>
    </source>
</evidence>
<evidence type="ECO:0000313" key="14">
    <source>
        <dbReference type="EMBL" id="KAJ8437939.1"/>
    </source>
</evidence>
<feature type="domain" description="PI-PLC Y-box" evidence="13">
    <location>
        <begin position="343"/>
        <end position="429"/>
    </location>
</feature>